<proteinExistence type="predicted"/>
<evidence type="ECO:0000256" key="1">
    <source>
        <dbReference type="SAM" id="MobiDB-lite"/>
    </source>
</evidence>
<feature type="region of interest" description="Disordered" evidence="1">
    <location>
        <begin position="25"/>
        <end position="56"/>
    </location>
</feature>
<sequence>MLCRYSVGARAAGGRLSAPARDVTALTTPGPPQWPFSEGADAPAPLSAAHPRTPACSPPVAREVFEWTPITLQVQSNSMYLTFFKRRSRANRDLSAKKTSNSLPLKLMKNNYKNLH</sequence>
<protein>
    <submittedName>
        <fullName evidence="2">Uncharacterized protein</fullName>
    </submittedName>
</protein>
<name>A0A9P0IAI5_SPOLI</name>
<keyword evidence="3" id="KW-1185">Reference proteome</keyword>
<organism evidence="2 3">
    <name type="scientific">Spodoptera littoralis</name>
    <name type="common">Egyptian cotton leafworm</name>
    <dbReference type="NCBI Taxonomy" id="7109"/>
    <lineage>
        <taxon>Eukaryota</taxon>
        <taxon>Metazoa</taxon>
        <taxon>Ecdysozoa</taxon>
        <taxon>Arthropoda</taxon>
        <taxon>Hexapoda</taxon>
        <taxon>Insecta</taxon>
        <taxon>Pterygota</taxon>
        <taxon>Neoptera</taxon>
        <taxon>Endopterygota</taxon>
        <taxon>Lepidoptera</taxon>
        <taxon>Glossata</taxon>
        <taxon>Ditrysia</taxon>
        <taxon>Noctuoidea</taxon>
        <taxon>Noctuidae</taxon>
        <taxon>Amphipyrinae</taxon>
        <taxon>Spodoptera</taxon>
    </lineage>
</organism>
<dbReference type="AlphaFoldDB" id="A0A9P0IAI5"/>
<dbReference type="EMBL" id="LR824534">
    <property type="protein sequence ID" value="CAH1643298.1"/>
    <property type="molecule type" value="Genomic_DNA"/>
</dbReference>
<reference evidence="2" key="1">
    <citation type="submission" date="2022-02" db="EMBL/GenBank/DDBJ databases">
        <authorList>
            <person name="King R."/>
        </authorList>
    </citation>
    <scope>NUCLEOTIDE SEQUENCE</scope>
</reference>
<gene>
    <name evidence="2" type="ORF">SPLIT_LOCUS8653</name>
</gene>
<accession>A0A9P0IAI5</accession>
<dbReference type="Proteomes" id="UP001153321">
    <property type="component" value="Chromosome 3"/>
</dbReference>
<evidence type="ECO:0000313" key="3">
    <source>
        <dbReference type="Proteomes" id="UP001153321"/>
    </source>
</evidence>
<evidence type="ECO:0000313" key="2">
    <source>
        <dbReference type="EMBL" id="CAH1643298.1"/>
    </source>
</evidence>